<dbReference type="AlphaFoldDB" id="A0A2S9J6Z4"/>
<comment type="caution">
    <text evidence="5">The sequence shown here is derived from an EMBL/GenBank/DDBJ whole genome shotgun (WGS) entry which is preliminary data.</text>
</comment>
<keyword evidence="6" id="KW-1185">Reference proteome</keyword>
<dbReference type="EC" id="3.2.1.18" evidence="3"/>
<dbReference type="Pfam" id="PF13088">
    <property type="entry name" value="BNR_2"/>
    <property type="match status" value="1"/>
</dbReference>
<reference evidence="5 6" key="1">
    <citation type="submission" date="2018-02" db="EMBL/GenBank/DDBJ databases">
        <title>The draft genome of Sphingobacterium sp. 5JN-11.</title>
        <authorList>
            <person name="Liu L."/>
            <person name="Li L."/>
            <person name="Liang L."/>
            <person name="Zhang X."/>
            <person name="Wang T."/>
        </authorList>
    </citation>
    <scope>NUCLEOTIDE SEQUENCE [LARGE SCALE GENOMIC DNA]</scope>
    <source>
        <strain evidence="5 6">5JN-11</strain>
    </source>
</reference>
<evidence type="ECO:0000313" key="5">
    <source>
        <dbReference type="EMBL" id="PRD48568.1"/>
    </source>
</evidence>
<dbReference type="GO" id="GO:0009313">
    <property type="term" value="P:oligosaccharide catabolic process"/>
    <property type="evidence" value="ECO:0007669"/>
    <property type="project" value="TreeGrafter"/>
</dbReference>
<dbReference type="SUPFAM" id="SSF50939">
    <property type="entry name" value="Sialidases"/>
    <property type="match status" value="1"/>
</dbReference>
<proteinExistence type="inferred from homology"/>
<feature type="domain" description="Sialidase" evidence="4">
    <location>
        <begin position="70"/>
        <end position="336"/>
    </location>
</feature>
<dbReference type="Proteomes" id="UP000239711">
    <property type="component" value="Unassembled WGS sequence"/>
</dbReference>
<name>A0A2S9J6Z4_9SPHI</name>
<evidence type="ECO:0000256" key="2">
    <source>
        <dbReference type="ARBA" id="ARBA00009348"/>
    </source>
</evidence>
<evidence type="ECO:0000313" key="6">
    <source>
        <dbReference type="Proteomes" id="UP000239711"/>
    </source>
</evidence>
<comment type="similarity">
    <text evidence="2">Belongs to the glycosyl hydrolase 33 family.</text>
</comment>
<dbReference type="GO" id="GO:0016020">
    <property type="term" value="C:membrane"/>
    <property type="evidence" value="ECO:0007669"/>
    <property type="project" value="TreeGrafter"/>
</dbReference>
<evidence type="ECO:0000256" key="1">
    <source>
        <dbReference type="ARBA" id="ARBA00000427"/>
    </source>
</evidence>
<dbReference type="PANTHER" id="PTHR10628:SF30">
    <property type="entry name" value="EXO-ALPHA-SIALIDASE"/>
    <property type="match status" value="1"/>
</dbReference>
<dbReference type="OrthoDB" id="7294637at2"/>
<dbReference type="Gene3D" id="2.120.10.10">
    <property type="match status" value="1"/>
</dbReference>
<organism evidence="5 6">
    <name type="scientific">Sphingobacterium haloxyli</name>
    <dbReference type="NCBI Taxonomy" id="2100533"/>
    <lineage>
        <taxon>Bacteria</taxon>
        <taxon>Pseudomonadati</taxon>
        <taxon>Bacteroidota</taxon>
        <taxon>Sphingobacteriia</taxon>
        <taxon>Sphingobacteriales</taxon>
        <taxon>Sphingobacteriaceae</taxon>
        <taxon>Sphingobacterium</taxon>
    </lineage>
</organism>
<dbReference type="InterPro" id="IPR011040">
    <property type="entry name" value="Sialidase"/>
</dbReference>
<dbReference type="InterPro" id="IPR026856">
    <property type="entry name" value="Sialidase_fam"/>
</dbReference>
<sequence length="370" mass="41502">MKRNNYIRIVIGLIAACFICYSCDGELGERIPDDYFDRENDELDAPYIYQKGYKDYACYRIPALVRTKEGTLLAFAEARKDNCADDGNIDLVLRRSVDNGETWEDMFVIWDAGDNTAGNPAPVVDEVTGEIHLLMCLNNDQVYVTRSADDGVTWSQPKDITASVKKDNWTWYATGPVHGIQLKKGEYAGRLVIPCDHTGNAHSIYSDDHGETWKLGGIPSHPVFKPNECTVAELSNGDLLLNMRCPNSDKRRLLSRSADGGLSWSTPEVHQTLIDPVCQGSMLTFTDTDDRSILLFANPAHETRRRNMTLRVSYDDGRTYPKEQLLYGEFAAYSDMALLDPDNLAMLYERGVSDANEGIAFEVISLDNLK</sequence>
<dbReference type="InterPro" id="IPR036278">
    <property type="entry name" value="Sialidase_sf"/>
</dbReference>
<evidence type="ECO:0000259" key="4">
    <source>
        <dbReference type="Pfam" id="PF13088"/>
    </source>
</evidence>
<gene>
    <name evidence="5" type="ORF">C5745_05040</name>
</gene>
<dbReference type="GO" id="GO:0005737">
    <property type="term" value="C:cytoplasm"/>
    <property type="evidence" value="ECO:0007669"/>
    <property type="project" value="TreeGrafter"/>
</dbReference>
<accession>A0A2S9J6Z4</accession>
<dbReference type="EMBL" id="PVBQ01000003">
    <property type="protein sequence ID" value="PRD48568.1"/>
    <property type="molecule type" value="Genomic_DNA"/>
</dbReference>
<comment type="catalytic activity">
    <reaction evidence="1">
        <text>Hydrolysis of alpha-(2-&gt;3)-, alpha-(2-&gt;6)-, alpha-(2-&gt;8)- glycosidic linkages of terminal sialic acid residues in oligosaccharides, glycoproteins, glycolipids, colominic acid and synthetic substrates.</text>
        <dbReference type="EC" id="3.2.1.18"/>
    </reaction>
</comment>
<dbReference type="CDD" id="cd15482">
    <property type="entry name" value="Sialidase_non-viral"/>
    <property type="match status" value="1"/>
</dbReference>
<protein>
    <recommendedName>
        <fullName evidence="3">exo-alpha-sialidase</fullName>
        <ecNumber evidence="3">3.2.1.18</ecNumber>
    </recommendedName>
</protein>
<dbReference type="RefSeq" id="WP_105715888.1">
    <property type="nucleotide sequence ID" value="NZ_PVBQ01000003.1"/>
</dbReference>
<dbReference type="PANTHER" id="PTHR10628">
    <property type="entry name" value="SIALIDASE"/>
    <property type="match status" value="1"/>
</dbReference>
<dbReference type="GO" id="GO:0006689">
    <property type="term" value="P:ganglioside catabolic process"/>
    <property type="evidence" value="ECO:0007669"/>
    <property type="project" value="TreeGrafter"/>
</dbReference>
<dbReference type="GO" id="GO:0004308">
    <property type="term" value="F:exo-alpha-sialidase activity"/>
    <property type="evidence" value="ECO:0007669"/>
    <property type="project" value="UniProtKB-EC"/>
</dbReference>
<evidence type="ECO:0000256" key="3">
    <source>
        <dbReference type="ARBA" id="ARBA00012733"/>
    </source>
</evidence>